<sequence length="704" mass="79258">MPVFLRKQPLDIPSPTEKDWIKKDEEEDIYLKDPYEYLDSLPQPYRMINKLVNLLLERTWEIVEGPQPLQETRQPKVPPPKYPPSSEFQVEGRANCMVAAGEFIFIGFSMGLSVFSIPTCEKSTCEKVCAWEAANVEICAIKVSNFGSSSYLIGSVDELGIARLFYFFKENLLSIKAINEVEDISKRNTCVALELSRGADYAGFLLQAGSSEAWLEIYRLPKDSWLKETENAQNVALTTPANTKDMKVNQATLPEKAGVEVDKKNKKAPEIQGLVAEEVDPQVLLSRLESRLIPPVLLLKIRSPKPFAPSTFKHPYEALMKSDDGSVIGLGYNHMLKESQWERQEAIFSSTFQQYLETEDELEIKEEKPCNAMFHFHLPGRTLPVGTEFRAEPDMPIALSIHWSRSHNLCYYFLSRPAKEKIDSDPKPDMVWPCASPLTYSAVTPCSSYLAFACEDGTITVWEKSIGFPLSVTVLPDGYVIRSIQFMPCLPSLCEKAPGSSEVLASTKVKLLVLCTDGSLHMITSGAKEFDTKLLGPETPNQTITAIATISSLPDTVLLFFWDGTVILMDTTTEDYISQFIMPPSYKVATSWQPVFSVDTQGQYLLLQGVKQQTEIIFIFDFTTYPFMEAFALKAEEQPEALAVVLPWDKRCNIFLKDSLQRLSTISQQMPECWSLLKNCAKSLAKGESQEVVEEEETRDTEEP</sequence>
<dbReference type="InterPro" id="IPR049547">
    <property type="entry name" value="WDR93_beta-prop"/>
</dbReference>
<dbReference type="InterPro" id="IPR006885">
    <property type="entry name" value="NADH_UbQ_FeS_4_mit-like"/>
</dbReference>
<gene>
    <name evidence="1" type="ORF">PODLI_1B039415</name>
</gene>
<keyword evidence="2" id="KW-1185">Reference proteome</keyword>
<dbReference type="EMBL" id="OX395139">
    <property type="protein sequence ID" value="CAI5792773.1"/>
    <property type="molecule type" value="Genomic_DNA"/>
</dbReference>
<dbReference type="SUPFAM" id="SSF50978">
    <property type="entry name" value="WD40 repeat-like"/>
    <property type="match status" value="1"/>
</dbReference>
<organism evidence="1 2">
    <name type="scientific">Podarcis lilfordi</name>
    <name type="common">Lilford's wall lizard</name>
    <dbReference type="NCBI Taxonomy" id="74358"/>
    <lineage>
        <taxon>Eukaryota</taxon>
        <taxon>Metazoa</taxon>
        <taxon>Chordata</taxon>
        <taxon>Craniata</taxon>
        <taxon>Vertebrata</taxon>
        <taxon>Euteleostomi</taxon>
        <taxon>Lepidosauria</taxon>
        <taxon>Squamata</taxon>
        <taxon>Bifurcata</taxon>
        <taxon>Unidentata</taxon>
        <taxon>Episquamata</taxon>
        <taxon>Laterata</taxon>
        <taxon>Lacertibaenia</taxon>
        <taxon>Lacertidae</taxon>
        <taxon>Podarcis</taxon>
    </lineage>
</organism>
<dbReference type="AlphaFoldDB" id="A0AA35PP62"/>
<dbReference type="InterPro" id="IPR036322">
    <property type="entry name" value="WD40_repeat_dom_sf"/>
</dbReference>
<dbReference type="Gene3D" id="2.130.10.10">
    <property type="entry name" value="YVTN repeat-like/Quinoprotein amine dehydrogenase"/>
    <property type="match status" value="1"/>
</dbReference>
<dbReference type="Pfam" id="PF21030">
    <property type="entry name" value="WDR93"/>
    <property type="match status" value="1"/>
</dbReference>
<protein>
    <submittedName>
        <fullName evidence="1">Repeat-containing 93</fullName>
    </submittedName>
</protein>
<dbReference type="PANTHER" id="PTHR12219:SF17">
    <property type="entry name" value="WD REPEAT-CONTAINING PROTEIN 93"/>
    <property type="match status" value="1"/>
</dbReference>
<dbReference type="InterPro" id="IPR015943">
    <property type="entry name" value="WD40/YVTN_repeat-like_dom_sf"/>
</dbReference>
<proteinExistence type="predicted"/>
<dbReference type="PANTHER" id="PTHR12219">
    <property type="entry name" value="NADH-UBIQUINONE OXIDOREDUCTASE"/>
    <property type="match status" value="1"/>
</dbReference>
<evidence type="ECO:0000313" key="2">
    <source>
        <dbReference type="Proteomes" id="UP001178461"/>
    </source>
</evidence>
<dbReference type="GO" id="GO:0022900">
    <property type="term" value="P:electron transport chain"/>
    <property type="evidence" value="ECO:0007669"/>
    <property type="project" value="InterPro"/>
</dbReference>
<name>A0AA35PP62_9SAUR</name>
<accession>A0AA35PP62</accession>
<dbReference type="Proteomes" id="UP001178461">
    <property type="component" value="Chromosome 14"/>
</dbReference>
<reference evidence="1" key="1">
    <citation type="submission" date="2022-12" db="EMBL/GenBank/DDBJ databases">
        <authorList>
            <person name="Alioto T."/>
            <person name="Alioto T."/>
            <person name="Gomez Garrido J."/>
        </authorList>
    </citation>
    <scope>NUCLEOTIDE SEQUENCE</scope>
</reference>
<evidence type="ECO:0000313" key="1">
    <source>
        <dbReference type="EMBL" id="CAI5792773.1"/>
    </source>
</evidence>